<dbReference type="EMBL" id="CM029038">
    <property type="protein sequence ID" value="KAG2650000.1"/>
    <property type="molecule type" value="Genomic_DNA"/>
</dbReference>
<dbReference type="Proteomes" id="UP000823388">
    <property type="component" value="Chromosome 1N"/>
</dbReference>
<accession>A0A8T0WPV0</accession>
<feature type="region of interest" description="Disordered" evidence="1">
    <location>
        <begin position="42"/>
        <end position="79"/>
    </location>
</feature>
<gene>
    <name evidence="2" type="ORF">PVAP13_1NG183600</name>
</gene>
<keyword evidence="3" id="KW-1185">Reference proteome</keyword>
<evidence type="ECO:0000313" key="3">
    <source>
        <dbReference type="Proteomes" id="UP000823388"/>
    </source>
</evidence>
<feature type="region of interest" description="Disordered" evidence="1">
    <location>
        <begin position="1"/>
        <end position="22"/>
    </location>
</feature>
<comment type="caution">
    <text evidence="2">The sequence shown here is derived from an EMBL/GenBank/DDBJ whole genome shotgun (WGS) entry which is preliminary data.</text>
</comment>
<name>A0A8T0WPV0_PANVG</name>
<dbReference type="PANTHER" id="PTHR34480:SF11">
    <property type="entry name" value="OS05G0173500 PROTEIN"/>
    <property type="match status" value="1"/>
</dbReference>
<evidence type="ECO:0000313" key="2">
    <source>
        <dbReference type="EMBL" id="KAG2650000.1"/>
    </source>
</evidence>
<sequence>MEDQRSDLKFGASKRRGSGEASAVAGGDLKFILGSNEREGRTDITSAWTGEKKPKIQSTPISGSGGIGEFAKDDDGHSSAEIAQERLEEIEGLDWDLDKLDEKIDWYRKQWWDRSLPDNDHVDFWVHCDDKQRRELNERLALYQIRAHKVEYQKLDDANLKAIFPPNVLEDNGYYKSYERHFDWYFDRQYCNYARFQDYQRLVLRDNVRNIWPYASSTVLP</sequence>
<feature type="compositionally biased region" description="Basic and acidic residues" evidence="1">
    <location>
        <begin position="70"/>
        <end position="79"/>
    </location>
</feature>
<organism evidence="2 3">
    <name type="scientific">Panicum virgatum</name>
    <name type="common">Blackwell switchgrass</name>
    <dbReference type="NCBI Taxonomy" id="38727"/>
    <lineage>
        <taxon>Eukaryota</taxon>
        <taxon>Viridiplantae</taxon>
        <taxon>Streptophyta</taxon>
        <taxon>Embryophyta</taxon>
        <taxon>Tracheophyta</taxon>
        <taxon>Spermatophyta</taxon>
        <taxon>Magnoliopsida</taxon>
        <taxon>Liliopsida</taxon>
        <taxon>Poales</taxon>
        <taxon>Poaceae</taxon>
        <taxon>PACMAD clade</taxon>
        <taxon>Panicoideae</taxon>
        <taxon>Panicodae</taxon>
        <taxon>Paniceae</taxon>
        <taxon>Panicinae</taxon>
        <taxon>Panicum</taxon>
        <taxon>Panicum sect. Hiantes</taxon>
    </lineage>
</organism>
<proteinExistence type="predicted"/>
<evidence type="ECO:0000256" key="1">
    <source>
        <dbReference type="SAM" id="MobiDB-lite"/>
    </source>
</evidence>
<dbReference type="PANTHER" id="PTHR34480">
    <property type="entry name" value="OS01G0967800 PROTEIN-RELATED"/>
    <property type="match status" value="1"/>
</dbReference>
<reference evidence="2" key="1">
    <citation type="submission" date="2020-05" db="EMBL/GenBank/DDBJ databases">
        <title>WGS assembly of Panicum virgatum.</title>
        <authorList>
            <person name="Lovell J.T."/>
            <person name="Jenkins J."/>
            <person name="Shu S."/>
            <person name="Juenger T.E."/>
            <person name="Schmutz J."/>
        </authorList>
    </citation>
    <scope>NUCLEOTIDE SEQUENCE</scope>
    <source>
        <strain evidence="2">AP13</strain>
    </source>
</reference>
<protein>
    <submittedName>
        <fullName evidence="2">Uncharacterized protein</fullName>
    </submittedName>
</protein>
<dbReference type="AlphaFoldDB" id="A0A8T0WPV0"/>